<name>A0A7R9FEV6_9NEOP</name>
<accession>A0A7R9FEV6</accession>
<protein>
    <submittedName>
        <fullName evidence="2">Uncharacterized protein</fullName>
    </submittedName>
</protein>
<feature type="region of interest" description="Disordered" evidence="1">
    <location>
        <begin position="191"/>
        <end position="220"/>
    </location>
</feature>
<dbReference type="AlphaFoldDB" id="A0A7R9FEV6"/>
<organism evidence="2">
    <name type="scientific">Timema tahoe</name>
    <dbReference type="NCBI Taxonomy" id="61484"/>
    <lineage>
        <taxon>Eukaryota</taxon>
        <taxon>Metazoa</taxon>
        <taxon>Ecdysozoa</taxon>
        <taxon>Arthropoda</taxon>
        <taxon>Hexapoda</taxon>
        <taxon>Insecta</taxon>
        <taxon>Pterygota</taxon>
        <taxon>Neoptera</taxon>
        <taxon>Polyneoptera</taxon>
        <taxon>Phasmatodea</taxon>
        <taxon>Timematodea</taxon>
        <taxon>Timematoidea</taxon>
        <taxon>Timematidae</taxon>
        <taxon>Timema</taxon>
    </lineage>
</organism>
<proteinExistence type="predicted"/>
<dbReference type="EMBL" id="OE000072">
    <property type="protein sequence ID" value="CAD7452297.1"/>
    <property type="molecule type" value="Genomic_DNA"/>
</dbReference>
<evidence type="ECO:0000313" key="2">
    <source>
        <dbReference type="EMBL" id="CAD7452297.1"/>
    </source>
</evidence>
<sequence>MDWELGRLNLEEMNPHLRGSRVENHLGKTTPSSPDRDLNIDLPVLGVTGATVTALPRQNNKYVTINNNWEVSGSKPVWHLYKVIIEVKKRPLEIRVHRRHLEGPESWRYRDYALGVHEWPPLDHGVEPVDRVGVVEHGTDVTVGLHQTVAALDDVSVPGLLLGLAVTGQGVVHVVREGVLGVGVVVGVDGDGHLGRHGGGEDARHPREGGRHQSGERHRHDACQHRCYTLLHPPNKLNIRENSTNKNIYI</sequence>
<gene>
    <name evidence="2" type="ORF">TTEB3V08_LOCUS481</name>
</gene>
<reference evidence="2" key="1">
    <citation type="submission" date="2020-11" db="EMBL/GenBank/DDBJ databases">
        <authorList>
            <person name="Tran Van P."/>
        </authorList>
    </citation>
    <scope>NUCLEOTIDE SEQUENCE</scope>
</reference>
<evidence type="ECO:0000256" key="1">
    <source>
        <dbReference type="SAM" id="MobiDB-lite"/>
    </source>
</evidence>